<dbReference type="Proteomes" id="UP000821865">
    <property type="component" value="Chromosome 2"/>
</dbReference>
<protein>
    <submittedName>
        <fullName evidence="1">Uncharacterized protein</fullName>
    </submittedName>
</protein>
<proteinExistence type="predicted"/>
<comment type="caution">
    <text evidence="1">The sequence shown here is derived from an EMBL/GenBank/DDBJ whole genome shotgun (WGS) entry which is preliminary data.</text>
</comment>
<evidence type="ECO:0000313" key="2">
    <source>
        <dbReference type="Proteomes" id="UP000821865"/>
    </source>
</evidence>
<gene>
    <name evidence="1" type="ORF">HPB49_016390</name>
</gene>
<evidence type="ECO:0000313" key="1">
    <source>
        <dbReference type="EMBL" id="KAH7966444.1"/>
    </source>
</evidence>
<dbReference type="EMBL" id="CM023471">
    <property type="protein sequence ID" value="KAH7966444.1"/>
    <property type="molecule type" value="Genomic_DNA"/>
</dbReference>
<organism evidence="1 2">
    <name type="scientific">Dermacentor silvarum</name>
    <name type="common">Tick</name>
    <dbReference type="NCBI Taxonomy" id="543639"/>
    <lineage>
        <taxon>Eukaryota</taxon>
        <taxon>Metazoa</taxon>
        <taxon>Ecdysozoa</taxon>
        <taxon>Arthropoda</taxon>
        <taxon>Chelicerata</taxon>
        <taxon>Arachnida</taxon>
        <taxon>Acari</taxon>
        <taxon>Parasitiformes</taxon>
        <taxon>Ixodida</taxon>
        <taxon>Ixodoidea</taxon>
        <taxon>Ixodidae</taxon>
        <taxon>Rhipicephalinae</taxon>
        <taxon>Dermacentor</taxon>
    </lineage>
</organism>
<accession>A0ACB8DEE2</accession>
<keyword evidence="2" id="KW-1185">Reference proteome</keyword>
<sequence length="263" mass="29950">MLLSRLVRQELRLNLHWNDQVTTQDDRRLSSFTVLGGNPRKPTAAEDVTRTYAELPCVSGYLRATSKFQVPFELRDTTVVKQRPTTSRETRNFGSKKMAESSCGRKWKSVVEHCWGRSSQMSLETRVAFLRYHECVDSLARGATNISLERPQDNQAPEYYFWLHGARTAYAALSASYAAERSSANWNTFWRAAQRTFFRRLCLLSCRPQHDTPDEHHSHDPAFVNLRSPAVPARASCMLPLLNMPEFVEAFECSQTAPACSPA</sequence>
<name>A0ACB8DEE2_DERSI</name>
<reference evidence="1" key="1">
    <citation type="submission" date="2020-05" db="EMBL/GenBank/DDBJ databases">
        <title>Large-scale comparative analyses of tick genomes elucidate their genetic diversity and vector capacities.</title>
        <authorList>
            <person name="Jia N."/>
            <person name="Wang J."/>
            <person name="Shi W."/>
            <person name="Du L."/>
            <person name="Sun Y."/>
            <person name="Zhan W."/>
            <person name="Jiang J."/>
            <person name="Wang Q."/>
            <person name="Zhang B."/>
            <person name="Ji P."/>
            <person name="Sakyi L.B."/>
            <person name="Cui X."/>
            <person name="Yuan T."/>
            <person name="Jiang B."/>
            <person name="Yang W."/>
            <person name="Lam T.T.-Y."/>
            <person name="Chang Q."/>
            <person name="Ding S."/>
            <person name="Wang X."/>
            <person name="Zhu J."/>
            <person name="Ruan X."/>
            <person name="Zhao L."/>
            <person name="Wei J."/>
            <person name="Que T."/>
            <person name="Du C."/>
            <person name="Cheng J."/>
            <person name="Dai P."/>
            <person name="Han X."/>
            <person name="Huang E."/>
            <person name="Gao Y."/>
            <person name="Liu J."/>
            <person name="Shao H."/>
            <person name="Ye R."/>
            <person name="Li L."/>
            <person name="Wei W."/>
            <person name="Wang X."/>
            <person name="Wang C."/>
            <person name="Yang T."/>
            <person name="Huo Q."/>
            <person name="Li W."/>
            <person name="Guo W."/>
            <person name="Chen H."/>
            <person name="Zhou L."/>
            <person name="Ni X."/>
            <person name="Tian J."/>
            <person name="Zhou Y."/>
            <person name="Sheng Y."/>
            <person name="Liu T."/>
            <person name="Pan Y."/>
            <person name="Xia L."/>
            <person name="Li J."/>
            <person name="Zhao F."/>
            <person name="Cao W."/>
        </authorList>
    </citation>
    <scope>NUCLEOTIDE SEQUENCE</scope>
    <source>
        <strain evidence="1">Dsil-2018</strain>
    </source>
</reference>